<proteinExistence type="predicted"/>
<name>A0A8S5V367_9CAUD</name>
<evidence type="ECO:0000313" key="1">
    <source>
        <dbReference type="EMBL" id="DAG01157.1"/>
    </source>
</evidence>
<reference evidence="1" key="1">
    <citation type="journal article" date="2021" name="Proc. Natl. Acad. Sci. U.S.A.">
        <title>A Catalog of Tens of Thousands of Viruses from Human Metagenomes Reveals Hidden Associations with Chronic Diseases.</title>
        <authorList>
            <person name="Tisza M.J."/>
            <person name="Buck C.B."/>
        </authorList>
    </citation>
    <scope>NUCLEOTIDE SEQUENCE</scope>
    <source>
        <strain evidence="1">Ctt0c4</strain>
    </source>
</reference>
<protein>
    <submittedName>
        <fullName evidence="1">Uncharacterized protein</fullName>
    </submittedName>
</protein>
<accession>A0A8S5V367</accession>
<organism evidence="1">
    <name type="scientific">Siphoviridae sp. ctt0c4</name>
    <dbReference type="NCBI Taxonomy" id="2825702"/>
    <lineage>
        <taxon>Viruses</taxon>
        <taxon>Duplodnaviria</taxon>
        <taxon>Heunggongvirae</taxon>
        <taxon>Uroviricota</taxon>
        <taxon>Caudoviricetes</taxon>
    </lineage>
</organism>
<dbReference type="EMBL" id="BK016188">
    <property type="protein sequence ID" value="DAG01157.1"/>
    <property type="molecule type" value="Genomic_DNA"/>
</dbReference>
<sequence length="66" mass="7679">MKTITVKVKFKITELNKTKSIKIGIEFPEDKFPCFSELVNKVYATRDPRLNKLFNEGYIIGVEEIL</sequence>